<evidence type="ECO:0000313" key="1">
    <source>
        <dbReference type="EMBL" id="ETO71627.1"/>
    </source>
</evidence>
<gene>
    <name evidence="1" type="ORF">F444_12064</name>
</gene>
<reference evidence="1 2" key="1">
    <citation type="submission" date="2013-11" db="EMBL/GenBank/DDBJ databases">
        <title>The Genome Sequence of Phytophthora parasitica P1976.</title>
        <authorList>
            <consortium name="The Broad Institute Genomics Platform"/>
            <person name="Russ C."/>
            <person name="Tyler B."/>
            <person name="Panabieres F."/>
            <person name="Shan W."/>
            <person name="Tripathy S."/>
            <person name="Grunwald N."/>
            <person name="Machado M."/>
            <person name="Johnson C.S."/>
            <person name="Walker B."/>
            <person name="Young S."/>
            <person name="Zeng Q."/>
            <person name="Gargeya S."/>
            <person name="Fitzgerald M."/>
            <person name="Haas B."/>
            <person name="Abouelleil A."/>
            <person name="Allen A.W."/>
            <person name="Alvarado L."/>
            <person name="Arachchi H.M."/>
            <person name="Berlin A.M."/>
            <person name="Chapman S.B."/>
            <person name="Gainer-Dewar J."/>
            <person name="Goldberg J."/>
            <person name="Griggs A."/>
            <person name="Gujja S."/>
            <person name="Hansen M."/>
            <person name="Howarth C."/>
            <person name="Imamovic A."/>
            <person name="Ireland A."/>
            <person name="Larimer J."/>
            <person name="McCowan C."/>
            <person name="Murphy C."/>
            <person name="Pearson M."/>
            <person name="Poon T.W."/>
            <person name="Priest M."/>
            <person name="Roberts A."/>
            <person name="Saif S."/>
            <person name="Shea T."/>
            <person name="Sisk P."/>
            <person name="Sykes S."/>
            <person name="Wortman J."/>
            <person name="Nusbaum C."/>
            <person name="Birren B."/>
        </authorList>
    </citation>
    <scope>NUCLEOTIDE SEQUENCE [LARGE SCALE GENOMIC DNA]</scope>
    <source>
        <strain evidence="1 2">P1976</strain>
    </source>
</reference>
<evidence type="ECO:0000313" key="2">
    <source>
        <dbReference type="Proteomes" id="UP000028582"/>
    </source>
</evidence>
<dbReference type="EMBL" id="ANJA01002162">
    <property type="protein sequence ID" value="ETO71627.1"/>
    <property type="molecule type" value="Genomic_DNA"/>
</dbReference>
<sequence>MATFSSSGGRAALCFPSDGTWFQGYFICASSRVQLGLMGEEIPVDDCVACPDGGYQEYRLTVMHFALDKEVQLTVRKTGGDLCQLDGDAIHFQPSMLLTDDKAVEAIEKYFPSIAERVDHDVSLLRECTVCFGDMEITELAFPSRKDHSE</sequence>
<dbReference type="OrthoDB" id="57576at2759"/>
<dbReference type="AlphaFoldDB" id="A0A080ZYB6"/>
<name>A0A080ZYB6_PHYNI</name>
<comment type="caution">
    <text evidence="1">The sequence shown here is derived from an EMBL/GenBank/DDBJ whole genome shotgun (WGS) entry which is preliminary data.</text>
</comment>
<dbReference type="Proteomes" id="UP000028582">
    <property type="component" value="Unassembled WGS sequence"/>
</dbReference>
<proteinExistence type="predicted"/>
<protein>
    <submittedName>
        <fullName evidence="1">Uncharacterized protein</fullName>
    </submittedName>
</protein>
<accession>A0A080ZYB6</accession>
<organism evidence="1 2">
    <name type="scientific">Phytophthora nicotianae P1976</name>
    <dbReference type="NCBI Taxonomy" id="1317066"/>
    <lineage>
        <taxon>Eukaryota</taxon>
        <taxon>Sar</taxon>
        <taxon>Stramenopiles</taxon>
        <taxon>Oomycota</taxon>
        <taxon>Peronosporomycetes</taxon>
        <taxon>Peronosporales</taxon>
        <taxon>Peronosporaceae</taxon>
        <taxon>Phytophthora</taxon>
    </lineage>
</organism>